<keyword evidence="8" id="KW-1185">Reference proteome</keyword>
<dbReference type="SUPFAM" id="SSF52777">
    <property type="entry name" value="CoA-dependent acyltransferases"/>
    <property type="match status" value="1"/>
</dbReference>
<dbReference type="Pfam" id="PF00364">
    <property type="entry name" value="Biotin_lipoyl"/>
    <property type="match status" value="1"/>
</dbReference>
<proteinExistence type="inferred from homology"/>
<organism evidence="7 8">
    <name type="scientific">Thiolapillus brandeum</name>
    <dbReference type="NCBI Taxonomy" id="1076588"/>
    <lineage>
        <taxon>Bacteria</taxon>
        <taxon>Pseudomonadati</taxon>
        <taxon>Pseudomonadota</taxon>
        <taxon>Gammaproteobacteria</taxon>
        <taxon>Chromatiales</taxon>
        <taxon>Sedimenticolaceae</taxon>
        <taxon>Thiolapillus</taxon>
    </lineage>
</organism>
<dbReference type="SUPFAM" id="SSF51230">
    <property type="entry name" value="Single hybrid motif"/>
    <property type="match status" value="1"/>
</dbReference>
<dbReference type="Proteomes" id="UP000031631">
    <property type="component" value="Chromosome"/>
</dbReference>
<feature type="region of interest" description="Disordered" evidence="5">
    <location>
        <begin position="85"/>
        <end position="138"/>
    </location>
</feature>
<dbReference type="EC" id="2.3.1.-" evidence="4"/>
<gene>
    <name evidence="7" type="ORF">TBH_C1770</name>
</gene>
<keyword evidence="4 7" id="KW-0808">Transferase</keyword>
<dbReference type="AlphaFoldDB" id="A0A7U6GJC3"/>
<dbReference type="Pfam" id="PF00198">
    <property type="entry name" value="2-oxoacid_dh"/>
    <property type="match status" value="1"/>
</dbReference>
<dbReference type="OrthoDB" id="2086224at2"/>
<reference evidence="7 8" key="1">
    <citation type="journal article" date="2014" name="PLoS ONE">
        <title>Physiological and genomic features of a novel sulfur-oxidizing gammaproteobacterium belonging to a previously uncultivated symbiotic lineage isolated from a hydrothermal vent.</title>
        <authorList>
            <person name="Nunoura T."/>
            <person name="Takaki Y."/>
            <person name="Kazama H."/>
            <person name="Kakuta J."/>
            <person name="Shimamura S."/>
            <person name="Makita H."/>
            <person name="Hirai M."/>
            <person name="Miyazaki M."/>
            <person name="Takai K."/>
        </authorList>
    </citation>
    <scope>NUCLEOTIDE SEQUENCE [LARGE SCALE GENOMIC DNA]</scope>
    <source>
        <strain evidence="7 8">Hiromi1</strain>
    </source>
</reference>
<name>A0A7U6GJC3_9GAMM</name>
<comment type="similarity">
    <text evidence="2 4">Belongs to the 2-oxoacid dehydrogenase family.</text>
</comment>
<feature type="compositionally biased region" description="Polar residues" evidence="5">
    <location>
        <begin position="94"/>
        <end position="120"/>
    </location>
</feature>
<dbReference type="GO" id="GO:0045254">
    <property type="term" value="C:pyruvate dehydrogenase complex"/>
    <property type="evidence" value="ECO:0007669"/>
    <property type="project" value="InterPro"/>
</dbReference>
<evidence type="ECO:0000256" key="5">
    <source>
        <dbReference type="SAM" id="MobiDB-lite"/>
    </source>
</evidence>
<dbReference type="Pfam" id="PF02817">
    <property type="entry name" value="E3_binding"/>
    <property type="match status" value="1"/>
</dbReference>
<evidence type="ECO:0000256" key="1">
    <source>
        <dbReference type="ARBA" id="ARBA00001938"/>
    </source>
</evidence>
<feature type="domain" description="Lipoyl-binding" evidence="6">
    <location>
        <begin position="3"/>
        <end position="78"/>
    </location>
</feature>
<evidence type="ECO:0000256" key="3">
    <source>
        <dbReference type="ARBA" id="ARBA00022823"/>
    </source>
</evidence>
<evidence type="ECO:0000313" key="8">
    <source>
        <dbReference type="Proteomes" id="UP000031631"/>
    </source>
</evidence>
<dbReference type="RefSeq" id="WP_041067780.1">
    <property type="nucleotide sequence ID" value="NZ_AP012273.1"/>
</dbReference>
<protein>
    <recommendedName>
        <fullName evidence="4">Dihydrolipoamide acetyltransferase component of pyruvate dehydrogenase complex</fullName>
        <ecNumber evidence="4">2.3.1.-</ecNumber>
    </recommendedName>
</protein>
<dbReference type="InterPro" id="IPR011053">
    <property type="entry name" value="Single_hybrid_motif"/>
</dbReference>
<dbReference type="InterPro" id="IPR023213">
    <property type="entry name" value="CAT-like_dom_sf"/>
</dbReference>
<evidence type="ECO:0000313" key="7">
    <source>
        <dbReference type="EMBL" id="BAO44687.1"/>
    </source>
</evidence>
<dbReference type="PROSITE" id="PS50968">
    <property type="entry name" value="BIOTINYL_LIPOYL"/>
    <property type="match status" value="1"/>
</dbReference>
<dbReference type="PANTHER" id="PTHR23151">
    <property type="entry name" value="DIHYDROLIPOAMIDE ACETYL/SUCCINYL-TRANSFERASE-RELATED"/>
    <property type="match status" value="1"/>
</dbReference>
<keyword evidence="3 4" id="KW-0450">Lipoyl</keyword>
<sequence length="393" mass="41816">MKKQPVTMPVLSDTMESGHLLKWLKQPGDKVKKGDILAEVESDKAIMDVEAFSDGYVAGPLATPGSDIPTGTVIGYISDSAENVGDDAALESPSPASGTGTASLPEQSPHNPETPPTQVSEAPAPLATHPINHDSRDIKASPYARGLARELGIDLATVPPGPQGIVQAPQVLAAAMQGPQPKLDAGPEWRFKMLSSMRRAIADNMSATVRTPTFRVSSDLRMDLLHQAAKDRKYSLTLLLARALALTVTEHPLFNAVYTPAALALRQQVNVGIAADVPGGLLTPVLQNAAERPLSELAEDWRILKNKLRQQRLVPGDYEGATIYLSNLGMFKTVSSFEAIVPLGAAAILSVAAERNSLASFTLSCDHRVVYGADAARFLGTFGAMLENPGDWS</sequence>
<keyword evidence="4 7" id="KW-0012">Acyltransferase</keyword>
<evidence type="ECO:0000259" key="6">
    <source>
        <dbReference type="PROSITE" id="PS50968"/>
    </source>
</evidence>
<dbReference type="CDD" id="cd06849">
    <property type="entry name" value="lipoyl_domain"/>
    <property type="match status" value="1"/>
</dbReference>
<dbReference type="GO" id="GO:0004742">
    <property type="term" value="F:dihydrolipoyllysine-residue acetyltransferase activity"/>
    <property type="evidence" value="ECO:0007669"/>
    <property type="project" value="TreeGrafter"/>
</dbReference>
<dbReference type="Gene3D" id="4.10.320.10">
    <property type="entry name" value="E3-binding domain"/>
    <property type="match status" value="1"/>
</dbReference>
<dbReference type="InterPro" id="IPR045257">
    <property type="entry name" value="E2/Pdx1"/>
</dbReference>
<accession>A0A7U6GJC3</accession>
<dbReference type="InterPro" id="IPR001078">
    <property type="entry name" value="2-oxoacid_DH_actylTfrase"/>
</dbReference>
<dbReference type="InterPro" id="IPR003016">
    <property type="entry name" value="2-oxoA_DH_lipoyl-BS"/>
</dbReference>
<dbReference type="EMBL" id="AP012273">
    <property type="protein sequence ID" value="BAO44687.1"/>
    <property type="molecule type" value="Genomic_DNA"/>
</dbReference>
<evidence type="ECO:0000256" key="4">
    <source>
        <dbReference type="RuleBase" id="RU003423"/>
    </source>
</evidence>
<dbReference type="GO" id="GO:0006086">
    <property type="term" value="P:pyruvate decarboxylation to acetyl-CoA"/>
    <property type="evidence" value="ECO:0007669"/>
    <property type="project" value="InterPro"/>
</dbReference>
<dbReference type="InterPro" id="IPR000089">
    <property type="entry name" value="Biotin_lipoyl"/>
</dbReference>
<dbReference type="InterPro" id="IPR004167">
    <property type="entry name" value="PSBD"/>
</dbReference>
<dbReference type="Gene3D" id="3.30.559.10">
    <property type="entry name" value="Chloramphenicol acetyltransferase-like domain"/>
    <property type="match status" value="1"/>
</dbReference>
<keyword evidence="7" id="KW-0670">Pyruvate</keyword>
<evidence type="ECO:0000256" key="2">
    <source>
        <dbReference type="ARBA" id="ARBA00007317"/>
    </source>
</evidence>
<comment type="cofactor">
    <cofactor evidence="1 4">
        <name>(R)-lipoate</name>
        <dbReference type="ChEBI" id="CHEBI:83088"/>
    </cofactor>
</comment>
<dbReference type="PANTHER" id="PTHR23151:SF75">
    <property type="entry name" value="DIHYDROLIPOYLLYSINE-RESIDUE ACETYLTRANSFERASE COMPONENT 5 OF PYRUVATE DEHYDROGENASE COMPLEX, CHLOROPLASTIC"/>
    <property type="match status" value="1"/>
</dbReference>
<dbReference type="KEGG" id="tbn:TBH_C1770"/>
<dbReference type="InterPro" id="IPR036625">
    <property type="entry name" value="E3-bd_dom_sf"/>
</dbReference>
<dbReference type="Gene3D" id="2.40.50.100">
    <property type="match status" value="1"/>
</dbReference>
<dbReference type="PROSITE" id="PS00189">
    <property type="entry name" value="LIPOYL"/>
    <property type="match status" value="1"/>
</dbReference>